<keyword evidence="1" id="KW-0732">Signal</keyword>
<dbReference type="Proteomes" id="UP000680365">
    <property type="component" value="Unassembled WGS sequence"/>
</dbReference>
<evidence type="ECO:0000256" key="1">
    <source>
        <dbReference type="SAM" id="SignalP"/>
    </source>
</evidence>
<feature type="non-terminal residue" evidence="2">
    <location>
        <position position="119"/>
    </location>
</feature>
<protein>
    <submittedName>
        <fullName evidence="2">Uncharacterized protein</fullName>
    </submittedName>
</protein>
<organism evidence="2 3">
    <name type="scientific">Candidatus Vampirococcus lugosii</name>
    <dbReference type="NCBI Taxonomy" id="2789015"/>
    <lineage>
        <taxon>Bacteria</taxon>
        <taxon>Candidatus Absconditibacteriota</taxon>
        <taxon>Vampirococcus</taxon>
    </lineage>
</organism>
<keyword evidence="3" id="KW-1185">Reference proteome</keyword>
<sequence>MKKIGLLFMGMFFLSGISYGQDIAELSVSSETVKPGEEIDVTIKIEGWKMCKISINDGNGVSQEYKSKKEGISIDRFVPIKFHDNGWAELKCDNDAVTIGDLDNPEFSKRIEINVGDKN</sequence>
<accession>A0ABS5QP84</accession>
<proteinExistence type="predicted"/>
<evidence type="ECO:0000313" key="2">
    <source>
        <dbReference type="EMBL" id="MBS8122472.1"/>
    </source>
</evidence>
<dbReference type="RefSeq" id="WP_213349881.1">
    <property type="nucleotide sequence ID" value="NZ_JAEDAM010000098.1"/>
</dbReference>
<gene>
    <name evidence="2" type="ORF">VAMP_106108n5</name>
</gene>
<dbReference type="EMBL" id="JAEDAM010000098">
    <property type="protein sequence ID" value="MBS8122472.1"/>
    <property type="molecule type" value="Genomic_DNA"/>
</dbReference>
<feature type="chain" id="PRO_5045920318" evidence="1">
    <location>
        <begin position="21"/>
        <end position="119"/>
    </location>
</feature>
<reference evidence="2 3" key="1">
    <citation type="journal article" date="2021" name="Nat. Commun.">
        <title>Reductive evolution and unique predatory mode in the CPR bacterium Vampirococcus lugosii.</title>
        <authorList>
            <person name="Moreira D."/>
            <person name="Zivanovic Y."/>
            <person name="Lopez-Archilla A.I."/>
            <person name="Iniesto M."/>
            <person name="Lopez-Garcia P."/>
        </authorList>
    </citation>
    <scope>NUCLEOTIDE SEQUENCE [LARGE SCALE GENOMIC DNA]</scope>
    <source>
        <strain evidence="2">Chiprana</strain>
    </source>
</reference>
<comment type="caution">
    <text evidence="2">The sequence shown here is derived from an EMBL/GenBank/DDBJ whole genome shotgun (WGS) entry which is preliminary data.</text>
</comment>
<evidence type="ECO:0000313" key="3">
    <source>
        <dbReference type="Proteomes" id="UP000680365"/>
    </source>
</evidence>
<name>A0ABS5QP84_9BACT</name>
<feature type="signal peptide" evidence="1">
    <location>
        <begin position="1"/>
        <end position="20"/>
    </location>
</feature>